<dbReference type="PANTHER" id="PTHR44858:SF1">
    <property type="entry name" value="UDP-N-ACETYLGLUCOSAMINE--PEPTIDE N-ACETYLGLUCOSAMINYLTRANSFERASE SPINDLY-RELATED"/>
    <property type="match status" value="1"/>
</dbReference>
<dbReference type="SMART" id="SM00028">
    <property type="entry name" value="TPR"/>
    <property type="match status" value="1"/>
</dbReference>
<keyword evidence="6" id="KW-1185">Reference proteome</keyword>
<keyword evidence="4" id="KW-0472">Membrane</keyword>
<dbReference type="InterPro" id="IPR050498">
    <property type="entry name" value="Ycf3"/>
</dbReference>
<dbReference type="InterPro" id="IPR011990">
    <property type="entry name" value="TPR-like_helical_dom_sf"/>
</dbReference>
<evidence type="ECO:0000256" key="4">
    <source>
        <dbReference type="SAM" id="Phobius"/>
    </source>
</evidence>
<feature type="transmembrane region" description="Helical" evidence="4">
    <location>
        <begin position="6"/>
        <end position="22"/>
    </location>
</feature>
<accession>A0AA35ZNU6</accession>
<evidence type="ECO:0000256" key="1">
    <source>
        <dbReference type="ARBA" id="ARBA00022737"/>
    </source>
</evidence>
<organism evidence="5 6">
    <name type="scientific">Lactuca saligna</name>
    <name type="common">Willowleaf lettuce</name>
    <dbReference type="NCBI Taxonomy" id="75948"/>
    <lineage>
        <taxon>Eukaryota</taxon>
        <taxon>Viridiplantae</taxon>
        <taxon>Streptophyta</taxon>
        <taxon>Embryophyta</taxon>
        <taxon>Tracheophyta</taxon>
        <taxon>Spermatophyta</taxon>
        <taxon>Magnoliopsida</taxon>
        <taxon>eudicotyledons</taxon>
        <taxon>Gunneridae</taxon>
        <taxon>Pentapetalae</taxon>
        <taxon>asterids</taxon>
        <taxon>campanulids</taxon>
        <taxon>Asterales</taxon>
        <taxon>Asteraceae</taxon>
        <taxon>Cichorioideae</taxon>
        <taxon>Cichorieae</taxon>
        <taxon>Lactucinae</taxon>
        <taxon>Lactuca</taxon>
    </lineage>
</organism>
<gene>
    <name evidence="5" type="ORF">LSALG_LOCUS35022</name>
</gene>
<dbReference type="Pfam" id="PF07719">
    <property type="entry name" value="TPR_2"/>
    <property type="match status" value="1"/>
</dbReference>
<dbReference type="AlphaFoldDB" id="A0AA35ZNU6"/>
<evidence type="ECO:0000256" key="2">
    <source>
        <dbReference type="ARBA" id="ARBA00022803"/>
    </source>
</evidence>
<dbReference type="Proteomes" id="UP001177003">
    <property type="component" value="Chromosome 8"/>
</dbReference>
<dbReference type="InterPro" id="IPR013105">
    <property type="entry name" value="TPR_2"/>
</dbReference>
<dbReference type="SUPFAM" id="SSF48452">
    <property type="entry name" value="TPR-like"/>
    <property type="match status" value="1"/>
</dbReference>
<name>A0AA35ZNU6_LACSI</name>
<dbReference type="EMBL" id="OX465084">
    <property type="protein sequence ID" value="CAI9296129.1"/>
    <property type="molecule type" value="Genomic_DNA"/>
</dbReference>
<evidence type="ECO:0000313" key="5">
    <source>
        <dbReference type="EMBL" id="CAI9296129.1"/>
    </source>
</evidence>
<evidence type="ECO:0000313" key="6">
    <source>
        <dbReference type="Proteomes" id="UP001177003"/>
    </source>
</evidence>
<evidence type="ECO:0000256" key="3">
    <source>
        <dbReference type="PROSITE-ProRule" id="PRU00339"/>
    </source>
</evidence>
<keyword evidence="4" id="KW-0812">Transmembrane</keyword>
<feature type="repeat" description="TPR" evidence="3">
    <location>
        <begin position="166"/>
        <end position="199"/>
    </location>
</feature>
<keyword evidence="1" id="KW-0677">Repeat</keyword>
<dbReference type="PROSITE" id="PS50005">
    <property type="entry name" value="TPR"/>
    <property type="match status" value="1"/>
</dbReference>
<protein>
    <submittedName>
        <fullName evidence="5">Uncharacterized protein</fullName>
    </submittedName>
</protein>
<keyword evidence="2 3" id="KW-0802">TPR repeat</keyword>
<dbReference type="InterPro" id="IPR019734">
    <property type="entry name" value="TPR_rpt"/>
</dbReference>
<proteinExistence type="predicted"/>
<reference evidence="5" key="1">
    <citation type="submission" date="2023-04" db="EMBL/GenBank/DDBJ databases">
        <authorList>
            <person name="Vijverberg K."/>
            <person name="Xiong W."/>
            <person name="Schranz E."/>
        </authorList>
    </citation>
    <scope>NUCLEOTIDE SEQUENCE</scope>
</reference>
<dbReference type="Gene3D" id="1.25.40.10">
    <property type="entry name" value="Tetratricopeptide repeat domain"/>
    <property type="match status" value="1"/>
</dbReference>
<sequence>MIIDIVMQVALILITLFMFLWMQKIPQNLFTKFRYRNRSSYSAKRHFIIGAQLLAKSRSTKDRSSAINLAKTAAEEADKSIALDPKDAASHILKALALDVQGFGTSALEALDVALSPLTSKSLSSEERGDALLKRAEIKIKGSKRGLVDSAIDDLQQSVKLKGDKATAFRLLGECYEKKEMKEEAVEAYEGALKVDPKCTPAQDALNRLGSSSISTQ</sequence>
<dbReference type="PANTHER" id="PTHR44858">
    <property type="entry name" value="TETRATRICOPEPTIDE REPEAT PROTEIN 6"/>
    <property type="match status" value="1"/>
</dbReference>
<keyword evidence="4" id="KW-1133">Transmembrane helix</keyword>